<gene>
    <name evidence="7" type="ORF">AVDCRST_MAG87-1122</name>
</gene>
<dbReference type="GO" id="GO:0016987">
    <property type="term" value="F:sigma factor activity"/>
    <property type="evidence" value="ECO:0007669"/>
    <property type="project" value="UniProtKB-KW"/>
</dbReference>
<evidence type="ECO:0000256" key="2">
    <source>
        <dbReference type="ARBA" id="ARBA00023015"/>
    </source>
</evidence>
<dbReference type="PANTHER" id="PTHR43133">
    <property type="entry name" value="RNA POLYMERASE ECF-TYPE SIGMA FACTO"/>
    <property type="match status" value="1"/>
</dbReference>
<organism evidence="7">
    <name type="scientific">uncultured Thermomicrobiales bacterium</name>
    <dbReference type="NCBI Taxonomy" id="1645740"/>
    <lineage>
        <taxon>Bacteria</taxon>
        <taxon>Pseudomonadati</taxon>
        <taxon>Thermomicrobiota</taxon>
        <taxon>Thermomicrobia</taxon>
        <taxon>Thermomicrobiales</taxon>
        <taxon>environmental samples</taxon>
    </lineage>
</organism>
<keyword evidence="4" id="KW-0804">Transcription</keyword>
<dbReference type="InterPro" id="IPR013324">
    <property type="entry name" value="RNA_pol_sigma_r3/r4-like"/>
</dbReference>
<dbReference type="Pfam" id="PF08281">
    <property type="entry name" value="Sigma70_r4_2"/>
    <property type="match status" value="1"/>
</dbReference>
<dbReference type="InterPro" id="IPR014284">
    <property type="entry name" value="RNA_pol_sigma-70_dom"/>
</dbReference>
<evidence type="ECO:0000256" key="3">
    <source>
        <dbReference type="ARBA" id="ARBA00023082"/>
    </source>
</evidence>
<dbReference type="SUPFAM" id="SSF88946">
    <property type="entry name" value="Sigma2 domain of RNA polymerase sigma factors"/>
    <property type="match status" value="1"/>
</dbReference>
<sequence>MRSRPFDSTVGTLTVTVTERANARSLPSLDDPALVALVSNGNAAALEVLYDRYSRIVFSFAMRILQDRAAAEELLQEVFFRTWKQAHHFSAPRGSFVTWLLSITHNMAIDEIRRQKRRPQRADAADPVLMLSNVVDEQASVEDQAIDGETRDRIVSAIGTLPLAQQTVIELAYFRGLSQREIAEELDQPLGTVKTRLRLGVRKLRESLMTDEVPVS</sequence>
<dbReference type="InterPro" id="IPR007627">
    <property type="entry name" value="RNA_pol_sigma70_r2"/>
</dbReference>
<dbReference type="AlphaFoldDB" id="A0A6J4URN7"/>
<dbReference type="NCBIfam" id="TIGR02937">
    <property type="entry name" value="sigma70-ECF"/>
    <property type="match status" value="1"/>
</dbReference>
<evidence type="ECO:0000256" key="4">
    <source>
        <dbReference type="ARBA" id="ARBA00023163"/>
    </source>
</evidence>
<accession>A0A6J4URN7</accession>
<protein>
    <submittedName>
        <fullName evidence="7">RNA polymerase ECF-type sigma factor</fullName>
    </submittedName>
</protein>
<dbReference type="Gene3D" id="1.10.10.10">
    <property type="entry name" value="Winged helix-like DNA-binding domain superfamily/Winged helix DNA-binding domain"/>
    <property type="match status" value="1"/>
</dbReference>
<evidence type="ECO:0000313" key="7">
    <source>
        <dbReference type="EMBL" id="CAA9554702.1"/>
    </source>
</evidence>
<dbReference type="SUPFAM" id="SSF88659">
    <property type="entry name" value="Sigma3 and sigma4 domains of RNA polymerase sigma factors"/>
    <property type="match status" value="1"/>
</dbReference>
<evidence type="ECO:0000259" key="5">
    <source>
        <dbReference type="Pfam" id="PF04542"/>
    </source>
</evidence>
<dbReference type="InterPro" id="IPR013249">
    <property type="entry name" value="RNA_pol_sigma70_r4_t2"/>
</dbReference>
<keyword evidence="2" id="KW-0805">Transcription regulation</keyword>
<dbReference type="PANTHER" id="PTHR43133:SF62">
    <property type="entry name" value="RNA POLYMERASE SIGMA FACTOR SIGZ"/>
    <property type="match status" value="1"/>
</dbReference>
<dbReference type="InterPro" id="IPR039425">
    <property type="entry name" value="RNA_pol_sigma-70-like"/>
</dbReference>
<dbReference type="GO" id="GO:0003677">
    <property type="term" value="F:DNA binding"/>
    <property type="evidence" value="ECO:0007669"/>
    <property type="project" value="InterPro"/>
</dbReference>
<reference evidence="7" key="1">
    <citation type="submission" date="2020-02" db="EMBL/GenBank/DDBJ databases">
        <authorList>
            <person name="Meier V. D."/>
        </authorList>
    </citation>
    <scope>NUCLEOTIDE SEQUENCE</scope>
    <source>
        <strain evidence="7">AVDCRST_MAG87</strain>
    </source>
</reference>
<dbReference type="InterPro" id="IPR036388">
    <property type="entry name" value="WH-like_DNA-bd_sf"/>
</dbReference>
<dbReference type="CDD" id="cd06171">
    <property type="entry name" value="Sigma70_r4"/>
    <property type="match status" value="1"/>
</dbReference>
<dbReference type="Pfam" id="PF04542">
    <property type="entry name" value="Sigma70_r2"/>
    <property type="match status" value="1"/>
</dbReference>
<dbReference type="InterPro" id="IPR013325">
    <property type="entry name" value="RNA_pol_sigma_r2"/>
</dbReference>
<name>A0A6J4URN7_9BACT</name>
<comment type="similarity">
    <text evidence="1">Belongs to the sigma-70 factor family. ECF subfamily.</text>
</comment>
<evidence type="ECO:0000256" key="1">
    <source>
        <dbReference type="ARBA" id="ARBA00010641"/>
    </source>
</evidence>
<feature type="domain" description="RNA polymerase sigma-70 region 2" evidence="5">
    <location>
        <begin position="49"/>
        <end position="118"/>
    </location>
</feature>
<feature type="domain" description="RNA polymerase sigma factor 70 region 4 type 2" evidence="6">
    <location>
        <begin position="152"/>
        <end position="204"/>
    </location>
</feature>
<dbReference type="GO" id="GO:0006352">
    <property type="term" value="P:DNA-templated transcription initiation"/>
    <property type="evidence" value="ECO:0007669"/>
    <property type="project" value="InterPro"/>
</dbReference>
<proteinExistence type="inferred from homology"/>
<keyword evidence="3" id="KW-0731">Sigma factor</keyword>
<evidence type="ECO:0000259" key="6">
    <source>
        <dbReference type="Pfam" id="PF08281"/>
    </source>
</evidence>
<dbReference type="Gene3D" id="1.10.1740.10">
    <property type="match status" value="1"/>
</dbReference>
<dbReference type="EMBL" id="CADCWJ010000261">
    <property type="protein sequence ID" value="CAA9554702.1"/>
    <property type="molecule type" value="Genomic_DNA"/>
</dbReference>